<dbReference type="PANTHER" id="PTHR46797">
    <property type="entry name" value="HTH-TYPE TRANSCRIPTIONAL REGULATOR"/>
    <property type="match status" value="1"/>
</dbReference>
<dbReference type="Pfam" id="PF01381">
    <property type="entry name" value="HTH_3"/>
    <property type="match status" value="1"/>
</dbReference>
<accession>A0ABX4Q4H0</accession>
<gene>
    <name evidence="3" type="ORF">ATI02_4678</name>
</gene>
<comment type="caution">
    <text evidence="3">The sequence shown here is derived from an EMBL/GenBank/DDBJ whole genome shotgun (WGS) entry which is preliminary data.</text>
</comment>
<dbReference type="SMART" id="SM00530">
    <property type="entry name" value="HTH_XRE"/>
    <property type="match status" value="1"/>
</dbReference>
<evidence type="ECO:0000259" key="2">
    <source>
        <dbReference type="PROSITE" id="PS50943"/>
    </source>
</evidence>
<dbReference type="PROSITE" id="PS50943">
    <property type="entry name" value="HTH_CROC1"/>
    <property type="match status" value="1"/>
</dbReference>
<dbReference type="InterPro" id="IPR013096">
    <property type="entry name" value="Cupin_2"/>
</dbReference>
<dbReference type="InterPro" id="IPR050807">
    <property type="entry name" value="TransReg_Diox_bact_type"/>
</dbReference>
<dbReference type="Gene3D" id="1.10.260.40">
    <property type="entry name" value="lambda repressor-like DNA-binding domains"/>
    <property type="match status" value="1"/>
</dbReference>
<dbReference type="InterPro" id="IPR001387">
    <property type="entry name" value="Cro/C1-type_HTH"/>
</dbReference>
<protein>
    <submittedName>
        <fullName evidence="3">XRE family transcriptional regulator</fullName>
    </submittedName>
</protein>
<evidence type="ECO:0000313" key="4">
    <source>
        <dbReference type="Proteomes" id="UP000232455"/>
    </source>
</evidence>
<dbReference type="SUPFAM" id="SSF47413">
    <property type="entry name" value="lambda repressor-like DNA-binding domains"/>
    <property type="match status" value="1"/>
</dbReference>
<dbReference type="Proteomes" id="UP000232455">
    <property type="component" value="Unassembled WGS sequence"/>
</dbReference>
<proteinExistence type="predicted"/>
<dbReference type="EMBL" id="PHHE01000001">
    <property type="protein sequence ID" value="PKA71685.1"/>
    <property type="molecule type" value="Genomic_DNA"/>
</dbReference>
<dbReference type="CDD" id="cd02209">
    <property type="entry name" value="cupin_XRE_C"/>
    <property type="match status" value="1"/>
</dbReference>
<dbReference type="InterPro" id="IPR011051">
    <property type="entry name" value="RmlC_Cupin_sf"/>
</dbReference>
<reference evidence="3 4" key="1">
    <citation type="submission" date="2017-11" db="EMBL/GenBank/DDBJ databases">
        <title>Genome sequencing of a diverse group of Pseudomonas species.</title>
        <authorList>
            <person name="Loper J."/>
        </authorList>
    </citation>
    <scope>NUCLEOTIDE SEQUENCE [LARGE SCALE GENOMIC DNA]</scope>
    <source>
        <strain evidence="3 4">LMG 25716</strain>
    </source>
</reference>
<organism evidence="3 4">
    <name type="scientific">Pseudomonas baetica</name>
    <dbReference type="NCBI Taxonomy" id="674054"/>
    <lineage>
        <taxon>Bacteria</taxon>
        <taxon>Pseudomonadati</taxon>
        <taxon>Pseudomonadota</taxon>
        <taxon>Gammaproteobacteria</taxon>
        <taxon>Pseudomonadales</taxon>
        <taxon>Pseudomonadaceae</taxon>
        <taxon>Pseudomonas</taxon>
    </lineage>
</organism>
<dbReference type="Pfam" id="PF07883">
    <property type="entry name" value="Cupin_2"/>
    <property type="match status" value="1"/>
</dbReference>
<keyword evidence="4" id="KW-1185">Reference proteome</keyword>
<evidence type="ECO:0000256" key="1">
    <source>
        <dbReference type="ARBA" id="ARBA00023125"/>
    </source>
</evidence>
<dbReference type="Gene3D" id="2.60.120.10">
    <property type="entry name" value="Jelly Rolls"/>
    <property type="match status" value="1"/>
</dbReference>
<dbReference type="CDD" id="cd00093">
    <property type="entry name" value="HTH_XRE"/>
    <property type="match status" value="1"/>
</dbReference>
<evidence type="ECO:0000313" key="3">
    <source>
        <dbReference type="EMBL" id="PKA71685.1"/>
    </source>
</evidence>
<dbReference type="PANTHER" id="PTHR46797:SF1">
    <property type="entry name" value="METHYLPHOSPHONATE SYNTHASE"/>
    <property type="match status" value="1"/>
</dbReference>
<dbReference type="SUPFAM" id="SSF51182">
    <property type="entry name" value="RmlC-like cupins"/>
    <property type="match status" value="1"/>
</dbReference>
<feature type="domain" description="HTH cro/C1-type" evidence="2">
    <location>
        <begin position="11"/>
        <end position="65"/>
    </location>
</feature>
<keyword evidence="1" id="KW-0238">DNA-binding</keyword>
<sequence>MEQLLRMSIRLKLLRKKLGVTLEALAEKSGMTKSYLSKVERGLNTPSIAAALKLAKALNVKVEELFSEDNVSLDSYSLVRSHERQSLAANDQSPGYAVLAHQVSERNLLPFIIYPPREFTDKTFKEHLGEEFLFVHEGQVEVDFMNEKVLLERGDALHFNAQKPHRIRSVGEVQAQLLVVVHSSEE</sequence>
<name>A0ABX4Q4H0_9PSED</name>
<dbReference type="InterPro" id="IPR010982">
    <property type="entry name" value="Lambda_DNA-bd_dom_sf"/>
</dbReference>
<dbReference type="InterPro" id="IPR014710">
    <property type="entry name" value="RmlC-like_jellyroll"/>
</dbReference>